<dbReference type="EMBL" id="JH818556">
    <property type="protein sequence ID" value="EKC33417.1"/>
    <property type="molecule type" value="Genomic_DNA"/>
</dbReference>
<sequence>MKSSETLTFKKIWRATSSTKVRRPPSTVNEYSTMSPSTEFIKKVMAGPYPD</sequence>
<name>K1Q9I4_MAGGI</name>
<dbReference type="HOGENOM" id="CLU_3108446_0_0_1"/>
<organism evidence="1">
    <name type="scientific">Magallana gigas</name>
    <name type="common">Pacific oyster</name>
    <name type="synonym">Crassostrea gigas</name>
    <dbReference type="NCBI Taxonomy" id="29159"/>
    <lineage>
        <taxon>Eukaryota</taxon>
        <taxon>Metazoa</taxon>
        <taxon>Spiralia</taxon>
        <taxon>Lophotrochozoa</taxon>
        <taxon>Mollusca</taxon>
        <taxon>Bivalvia</taxon>
        <taxon>Autobranchia</taxon>
        <taxon>Pteriomorphia</taxon>
        <taxon>Ostreida</taxon>
        <taxon>Ostreoidea</taxon>
        <taxon>Ostreidae</taxon>
        <taxon>Magallana</taxon>
    </lineage>
</organism>
<reference evidence="1" key="1">
    <citation type="journal article" date="2012" name="Nature">
        <title>The oyster genome reveals stress adaptation and complexity of shell formation.</title>
        <authorList>
            <person name="Zhang G."/>
            <person name="Fang X."/>
            <person name="Guo X."/>
            <person name="Li L."/>
            <person name="Luo R."/>
            <person name="Xu F."/>
            <person name="Yang P."/>
            <person name="Zhang L."/>
            <person name="Wang X."/>
            <person name="Qi H."/>
            <person name="Xiong Z."/>
            <person name="Que H."/>
            <person name="Xie Y."/>
            <person name="Holland P.W."/>
            <person name="Paps J."/>
            <person name="Zhu Y."/>
            <person name="Wu F."/>
            <person name="Chen Y."/>
            <person name="Wang J."/>
            <person name="Peng C."/>
            <person name="Meng J."/>
            <person name="Yang L."/>
            <person name="Liu J."/>
            <person name="Wen B."/>
            <person name="Zhang N."/>
            <person name="Huang Z."/>
            <person name="Zhu Q."/>
            <person name="Feng Y."/>
            <person name="Mount A."/>
            <person name="Hedgecock D."/>
            <person name="Xu Z."/>
            <person name="Liu Y."/>
            <person name="Domazet-Loso T."/>
            <person name="Du Y."/>
            <person name="Sun X."/>
            <person name="Zhang S."/>
            <person name="Liu B."/>
            <person name="Cheng P."/>
            <person name="Jiang X."/>
            <person name="Li J."/>
            <person name="Fan D."/>
            <person name="Wang W."/>
            <person name="Fu W."/>
            <person name="Wang T."/>
            <person name="Wang B."/>
            <person name="Zhang J."/>
            <person name="Peng Z."/>
            <person name="Li Y."/>
            <person name="Li N."/>
            <person name="Wang J."/>
            <person name="Chen M."/>
            <person name="He Y."/>
            <person name="Tan F."/>
            <person name="Song X."/>
            <person name="Zheng Q."/>
            <person name="Huang R."/>
            <person name="Yang H."/>
            <person name="Du X."/>
            <person name="Chen L."/>
            <person name="Yang M."/>
            <person name="Gaffney P.M."/>
            <person name="Wang S."/>
            <person name="Luo L."/>
            <person name="She Z."/>
            <person name="Ming Y."/>
            <person name="Huang W."/>
            <person name="Zhang S."/>
            <person name="Huang B."/>
            <person name="Zhang Y."/>
            <person name="Qu T."/>
            <person name="Ni P."/>
            <person name="Miao G."/>
            <person name="Wang J."/>
            <person name="Wang Q."/>
            <person name="Steinberg C.E."/>
            <person name="Wang H."/>
            <person name="Li N."/>
            <person name="Qian L."/>
            <person name="Zhang G."/>
            <person name="Li Y."/>
            <person name="Yang H."/>
            <person name="Liu X."/>
            <person name="Wang J."/>
            <person name="Yin Y."/>
            <person name="Wang J."/>
        </authorList>
    </citation>
    <scope>NUCLEOTIDE SEQUENCE [LARGE SCALE GENOMIC DNA]</scope>
    <source>
        <strain evidence="1">05x7-T-G4-1.051#20</strain>
    </source>
</reference>
<accession>K1Q9I4</accession>
<proteinExistence type="predicted"/>
<dbReference type="InParanoid" id="K1Q9I4"/>
<protein>
    <submittedName>
        <fullName evidence="1">Uncharacterized protein</fullName>
    </submittedName>
</protein>
<evidence type="ECO:0000313" key="1">
    <source>
        <dbReference type="EMBL" id="EKC33417.1"/>
    </source>
</evidence>
<gene>
    <name evidence="1" type="ORF">CGI_10018236</name>
</gene>
<dbReference type="AlphaFoldDB" id="K1Q9I4"/>